<evidence type="ECO:0000313" key="4">
    <source>
        <dbReference type="Proteomes" id="UP000886886"/>
    </source>
</evidence>
<dbReference type="GO" id="GO:0016787">
    <property type="term" value="F:hydrolase activity"/>
    <property type="evidence" value="ECO:0007669"/>
    <property type="project" value="UniProtKB-KW"/>
</dbReference>
<dbReference type="AlphaFoldDB" id="A0A9D0ZUI0"/>
<evidence type="ECO:0000259" key="2">
    <source>
        <dbReference type="Pfam" id="PF07859"/>
    </source>
</evidence>
<dbReference type="SUPFAM" id="SSF53474">
    <property type="entry name" value="alpha/beta-Hydrolases"/>
    <property type="match status" value="1"/>
</dbReference>
<name>A0A9D0ZUI0_9FIRM</name>
<proteinExistence type="predicted"/>
<keyword evidence="1 3" id="KW-0378">Hydrolase</keyword>
<dbReference type="Pfam" id="PF07859">
    <property type="entry name" value="Abhydrolase_3"/>
    <property type="match status" value="1"/>
</dbReference>
<evidence type="ECO:0000313" key="3">
    <source>
        <dbReference type="EMBL" id="HIQ96044.1"/>
    </source>
</evidence>
<dbReference type="InterPro" id="IPR050300">
    <property type="entry name" value="GDXG_lipolytic_enzyme"/>
</dbReference>
<reference evidence="3" key="1">
    <citation type="submission" date="2020-10" db="EMBL/GenBank/DDBJ databases">
        <authorList>
            <person name="Gilroy R."/>
        </authorList>
    </citation>
    <scope>NUCLEOTIDE SEQUENCE</scope>
    <source>
        <strain evidence="3">ChiSjej3B21-11622</strain>
    </source>
</reference>
<accession>A0A9D0ZUI0</accession>
<dbReference type="PANTHER" id="PTHR48081">
    <property type="entry name" value="AB HYDROLASE SUPERFAMILY PROTEIN C4A8.06C"/>
    <property type="match status" value="1"/>
</dbReference>
<gene>
    <name evidence="3" type="ORF">IAB26_05715</name>
</gene>
<sequence>MYKFIETDLQKQKKEIEAWYQKLSREYPLPEQVRIERDIPYLKDGRNCHRMDIYYPQNHNGRLPVLMDFHGGGLLLCDKKVNQWFCSQMAQRGFLVFCIDYPLVPESDVYGILKDSYAGVREAYGLIERYGGDKEAVALCGDSAGALIAVYLAALQKNERLAKILGITPSAFEFGAVAAISGMFYTGRIDRQGIFILRKYFYGKGYRKHPFWKYVNPEHEEILEALPNMFLTTSQGDYLRTYTLSFAAALKRQGKETVLKDYGDATLKHDFVCMQPEREEAGQAMDELADFLKNR</sequence>
<protein>
    <submittedName>
        <fullName evidence="3">Alpha/beta hydrolase</fullName>
    </submittedName>
</protein>
<dbReference type="Gene3D" id="3.40.50.1820">
    <property type="entry name" value="alpha/beta hydrolase"/>
    <property type="match status" value="1"/>
</dbReference>
<dbReference type="InterPro" id="IPR013094">
    <property type="entry name" value="AB_hydrolase_3"/>
</dbReference>
<dbReference type="InterPro" id="IPR029058">
    <property type="entry name" value="AB_hydrolase_fold"/>
</dbReference>
<organism evidence="3 4">
    <name type="scientific">Candidatus Limivivens merdigallinarum</name>
    <dbReference type="NCBI Taxonomy" id="2840859"/>
    <lineage>
        <taxon>Bacteria</taxon>
        <taxon>Bacillati</taxon>
        <taxon>Bacillota</taxon>
        <taxon>Clostridia</taxon>
        <taxon>Lachnospirales</taxon>
        <taxon>Lachnospiraceae</taxon>
        <taxon>Lachnospiraceae incertae sedis</taxon>
        <taxon>Candidatus Limivivens</taxon>
    </lineage>
</organism>
<dbReference type="Proteomes" id="UP000886886">
    <property type="component" value="Unassembled WGS sequence"/>
</dbReference>
<comment type="caution">
    <text evidence="3">The sequence shown here is derived from an EMBL/GenBank/DDBJ whole genome shotgun (WGS) entry which is preliminary data.</text>
</comment>
<feature type="domain" description="Alpha/beta hydrolase fold-3" evidence="2">
    <location>
        <begin position="67"/>
        <end position="265"/>
    </location>
</feature>
<evidence type="ECO:0000256" key="1">
    <source>
        <dbReference type="ARBA" id="ARBA00022801"/>
    </source>
</evidence>
<reference evidence="3" key="2">
    <citation type="journal article" date="2021" name="PeerJ">
        <title>Extensive microbial diversity within the chicken gut microbiome revealed by metagenomics and culture.</title>
        <authorList>
            <person name="Gilroy R."/>
            <person name="Ravi A."/>
            <person name="Getino M."/>
            <person name="Pursley I."/>
            <person name="Horton D.L."/>
            <person name="Alikhan N.F."/>
            <person name="Baker D."/>
            <person name="Gharbi K."/>
            <person name="Hall N."/>
            <person name="Watson M."/>
            <person name="Adriaenssens E.M."/>
            <person name="Foster-Nyarko E."/>
            <person name="Jarju S."/>
            <person name="Secka A."/>
            <person name="Antonio M."/>
            <person name="Oren A."/>
            <person name="Chaudhuri R.R."/>
            <person name="La Ragione R."/>
            <person name="Hildebrand F."/>
            <person name="Pallen M.J."/>
        </authorList>
    </citation>
    <scope>NUCLEOTIDE SEQUENCE</scope>
    <source>
        <strain evidence="3">ChiSjej3B21-11622</strain>
    </source>
</reference>
<dbReference type="EMBL" id="DVFT01000085">
    <property type="protein sequence ID" value="HIQ96044.1"/>
    <property type="molecule type" value="Genomic_DNA"/>
</dbReference>